<evidence type="ECO:0000259" key="2">
    <source>
        <dbReference type="Pfam" id="PF14338"/>
    </source>
</evidence>
<dbReference type="Proteomes" id="UP000619079">
    <property type="component" value="Unassembled WGS sequence"/>
</dbReference>
<proteinExistence type="predicted"/>
<dbReference type="InterPro" id="IPR025745">
    <property type="entry name" value="Mrr-like_N_dom"/>
</dbReference>
<name>A0A8J7J585_9RHOB</name>
<comment type="caution">
    <text evidence="3">The sequence shown here is derived from an EMBL/GenBank/DDBJ whole genome shotgun (WGS) entry which is preliminary data.</text>
</comment>
<sequence>MPVPDYETLMRPVLKAFDEGAQNVAEILPKLIEEFDIAPNEAEELILSGRVTVLNSRAHWARTYLSKAGLLTSPKRNHHQITEFGRKMLQINPSRIDNKVWRKWIVFRTGKMPRDDPRGITVKGYPYRFRSPPTTAKHRISVPKPPSARSKARW</sequence>
<protein>
    <submittedName>
        <fullName evidence="3">Winged helix-turn-helix domain-containing protein</fullName>
    </submittedName>
</protein>
<organism evidence="3 4">
    <name type="scientific">Sedimentitalea arenosa</name>
    <dbReference type="NCBI Taxonomy" id="2798803"/>
    <lineage>
        <taxon>Bacteria</taxon>
        <taxon>Pseudomonadati</taxon>
        <taxon>Pseudomonadota</taxon>
        <taxon>Alphaproteobacteria</taxon>
        <taxon>Rhodobacterales</taxon>
        <taxon>Paracoccaceae</taxon>
        <taxon>Sedimentitalea</taxon>
    </lineage>
</organism>
<evidence type="ECO:0000313" key="3">
    <source>
        <dbReference type="EMBL" id="MBJ6371840.1"/>
    </source>
</evidence>
<dbReference type="EMBL" id="JAELVR010000006">
    <property type="protein sequence ID" value="MBJ6371840.1"/>
    <property type="molecule type" value="Genomic_DNA"/>
</dbReference>
<keyword evidence="4" id="KW-1185">Reference proteome</keyword>
<accession>A0A8J7J585</accession>
<dbReference type="Pfam" id="PF14338">
    <property type="entry name" value="Mrr_N"/>
    <property type="match status" value="1"/>
</dbReference>
<feature type="domain" description="Restriction system protein Mrr-like N-terminal" evidence="2">
    <location>
        <begin position="6"/>
        <end position="89"/>
    </location>
</feature>
<feature type="region of interest" description="Disordered" evidence="1">
    <location>
        <begin position="131"/>
        <end position="154"/>
    </location>
</feature>
<gene>
    <name evidence="3" type="ORF">JF290_09910</name>
</gene>
<evidence type="ECO:0000256" key="1">
    <source>
        <dbReference type="SAM" id="MobiDB-lite"/>
    </source>
</evidence>
<evidence type="ECO:0000313" key="4">
    <source>
        <dbReference type="Proteomes" id="UP000619079"/>
    </source>
</evidence>
<dbReference type="AlphaFoldDB" id="A0A8J7J585"/>
<reference evidence="3" key="1">
    <citation type="submission" date="2020-12" db="EMBL/GenBank/DDBJ databases">
        <title>Sedimentitalea sp. nov., isolated from sand in Incheon.</title>
        <authorList>
            <person name="Kim W."/>
        </authorList>
    </citation>
    <scope>NUCLEOTIDE SEQUENCE</scope>
    <source>
        <strain evidence="3">CAU 1593</strain>
    </source>
</reference>